<keyword evidence="4 7" id="KW-0274">FAD</keyword>
<dbReference type="PANTHER" id="PTHR19370:SF184">
    <property type="entry name" value="NADH-CYTOCHROME B5 REDUCTASE-LIKE"/>
    <property type="match status" value="1"/>
</dbReference>
<dbReference type="InterPro" id="IPR001709">
    <property type="entry name" value="Flavoprot_Pyr_Nucl_cyt_Rdtase"/>
</dbReference>
<dbReference type="InterPro" id="IPR017927">
    <property type="entry name" value="FAD-bd_FR_type"/>
</dbReference>
<dbReference type="Gene3D" id="2.40.30.10">
    <property type="entry name" value="Translation factors"/>
    <property type="match status" value="1"/>
</dbReference>
<dbReference type="KEGG" id="bmic:BMR1_03g04371"/>
<evidence type="ECO:0000313" key="9">
    <source>
        <dbReference type="EMBL" id="SJK86671.1"/>
    </source>
</evidence>
<evidence type="ECO:0000256" key="1">
    <source>
        <dbReference type="ARBA" id="ARBA00001974"/>
    </source>
</evidence>
<dbReference type="PROSITE" id="PS51384">
    <property type="entry name" value="FAD_FR"/>
    <property type="match status" value="1"/>
</dbReference>
<dbReference type="RefSeq" id="XP_021338800.1">
    <property type="nucleotide sequence ID" value="XM_021482262.1"/>
</dbReference>
<dbReference type="Proteomes" id="UP000002899">
    <property type="component" value="Chromosome III"/>
</dbReference>
<evidence type="ECO:0000259" key="8">
    <source>
        <dbReference type="PROSITE" id="PS51384"/>
    </source>
</evidence>
<organism evidence="9 10">
    <name type="scientific">Babesia microti (strain RI)</name>
    <dbReference type="NCBI Taxonomy" id="1133968"/>
    <lineage>
        <taxon>Eukaryota</taxon>
        <taxon>Sar</taxon>
        <taxon>Alveolata</taxon>
        <taxon>Apicomplexa</taxon>
        <taxon>Aconoidasida</taxon>
        <taxon>Piroplasmida</taxon>
        <taxon>Babesiidae</taxon>
        <taxon>Babesia</taxon>
    </lineage>
</organism>
<keyword evidence="9" id="KW-0687">Ribonucleoprotein</keyword>
<dbReference type="AlphaFoldDB" id="A0A1R4ACC7"/>
<dbReference type="InterPro" id="IPR001433">
    <property type="entry name" value="OxRdtase_FAD/NAD-bd"/>
</dbReference>
<evidence type="ECO:0000256" key="3">
    <source>
        <dbReference type="ARBA" id="ARBA00022630"/>
    </source>
</evidence>
<dbReference type="GO" id="GO:0090524">
    <property type="term" value="F:cytochrome-b5 reductase activity, acting on NADH"/>
    <property type="evidence" value="ECO:0007669"/>
    <property type="project" value="UniProtKB-EC"/>
</dbReference>
<feature type="domain" description="FAD-binding FR-type" evidence="8">
    <location>
        <begin position="24"/>
        <end position="150"/>
    </location>
</feature>
<reference evidence="9 10" key="3">
    <citation type="journal article" date="2016" name="Sci. Rep.">
        <title>Genome-wide diversity and gene expression profiling of Babesia microti isolates identify polymorphic genes that mediate host-pathogen interactions.</title>
        <authorList>
            <person name="Silva J.C."/>
            <person name="Cornillot E."/>
            <person name="McCracken C."/>
            <person name="Usmani-Brown S."/>
            <person name="Dwivedi A."/>
            <person name="Ifeonu O.O."/>
            <person name="Crabtree J."/>
            <person name="Gotia H.T."/>
            <person name="Virji A.Z."/>
            <person name="Reynes C."/>
            <person name="Colinge J."/>
            <person name="Kumar V."/>
            <person name="Lawres L."/>
            <person name="Pazzi J.E."/>
            <person name="Pablo J.V."/>
            <person name="Hung C."/>
            <person name="Brancato J."/>
            <person name="Kumari P."/>
            <person name="Orvis J."/>
            <person name="Tretina K."/>
            <person name="Chibucos M."/>
            <person name="Ott S."/>
            <person name="Sadzewicz L."/>
            <person name="Sengamalay N."/>
            <person name="Shetty A.C."/>
            <person name="Su Q."/>
            <person name="Tallon L."/>
            <person name="Fraser C.M."/>
            <person name="Frutos R."/>
            <person name="Molina D.M."/>
            <person name="Krause P.J."/>
            <person name="Ben Mamoun C."/>
        </authorList>
    </citation>
    <scope>NUCLEOTIDE SEQUENCE [LARGE SCALE GENOMIC DNA]</scope>
    <source>
        <strain evidence="9 10">RI</strain>
    </source>
</reference>
<dbReference type="InterPro" id="IPR039261">
    <property type="entry name" value="FNR_nucleotide-bd"/>
</dbReference>
<dbReference type="PRINTS" id="PR00406">
    <property type="entry name" value="CYTB5RDTASE"/>
</dbReference>
<proteinExistence type="predicted"/>
<dbReference type="SUPFAM" id="SSF63380">
    <property type="entry name" value="Riboflavin synthase domain-like"/>
    <property type="match status" value="1"/>
</dbReference>
<dbReference type="SUPFAM" id="SSF52343">
    <property type="entry name" value="Ferredoxin reductase-like, C-terminal NADP-linked domain"/>
    <property type="match status" value="1"/>
</dbReference>
<dbReference type="EC" id="1.6.2.2" evidence="2"/>
<evidence type="ECO:0000256" key="7">
    <source>
        <dbReference type="PIRSR" id="PIRSR601834-1"/>
    </source>
</evidence>
<feature type="binding site" evidence="7">
    <location>
        <position position="177"/>
    </location>
    <ligand>
        <name>FAD</name>
        <dbReference type="ChEBI" id="CHEBI:57692"/>
    </ligand>
</feature>
<keyword evidence="5 9" id="KW-0560">Oxidoreductase</keyword>
<feature type="binding site" evidence="7">
    <location>
        <position position="92"/>
    </location>
    <ligand>
        <name>FAD</name>
        <dbReference type="ChEBI" id="CHEBI:57692"/>
    </ligand>
</feature>
<gene>
    <name evidence="9" type="ORF">BMR1_03g04371</name>
</gene>
<accession>A0A1R4ACC7</accession>
<dbReference type="InterPro" id="IPR001834">
    <property type="entry name" value="CBR-like"/>
</dbReference>
<evidence type="ECO:0000256" key="2">
    <source>
        <dbReference type="ARBA" id="ARBA00012011"/>
    </source>
</evidence>
<keyword evidence="10" id="KW-1185">Reference proteome</keyword>
<dbReference type="VEuPathDB" id="PiroplasmaDB:BMR1_03g04371"/>
<feature type="binding site" evidence="7">
    <location>
        <position position="124"/>
    </location>
    <ligand>
        <name>FAD</name>
        <dbReference type="ChEBI" id="CHEBI:57692"/>
    </ligand>
</feature>
<sequence length="292" mass="32936">MNNIDYAIYSSKEIQSSTQAIYTDGPCNFTIVDRKYITPTVFILILKDNNNTPFTGVELGGHLRFFIPPAPRSVENQWNGANDIESRELIKRVYTPIFVDPQNKLLHFAIRVYEPCEEFCDGGKCSRSLANLPLNSEVSCQVVPGKLHYKTPSQFAFQSSIFTVKKVAFIAGGTGITLFYRIISNIIHNPSDNTEIILLFSVRNIDEIILHQALEQFDSPLLFKKYFITKPAVTADYINSGTIVSGFINKEILTTKVKDCCHTFICGPKPFNKYIHELLIELGVANDRITPI</sequence>
<keyword evidence="3 7" id="KW-0285">Flavoprotein</keyword>
<keyword evidence="6" id="KW-0520">NAD</keyword>
<dbReference type="Pfam" id="PF00175">
    <property type="entry name" value="NAD_binding_1"/>
    <property type="match status" value="1"/>
</dbReference>
<dbReference type="GeneID" id="24425522"/>
<reference evidence="9 10" key="2">
    <citation type="journal article" date="2013" name="PLoS ONE">
        <title>Whole genome mapping and re-organization of the nuclear and mitochondrial genomes of Babesia microti isolates.</title>
        <authorList>
            <person name="Cornillot E."/>
            <person name="Dassouli A."/>
            <person name="Garg A."/>
            <person name="Pachikara N."/>
            <person name="Randazzo S."/>
            <person name="Depoix D."/>
            <person name="Carcy B."/>
            <person name="Delbecq S."/>
            <person name="Frutos R."/>
            <person name="Silva J.C."/>
            <person name="Sutton R."/>
            <person name="Krause P.J."/>
            <person name="Mamoun C.B."/>
        </authorList>
    </citation>
    <scope>NUCLEOTIDE SEQUENCE [LARGE SCALE GENOMIC DNA]</scope>
    <source>
        <strain evidence="9 10">RI</strain>
    </source>
</reference>
<evidence type="ECO:0000313" key="10">
    <source>
        <dbReference type="Proteomes" id="UP000002899"/>
    </source>
</evidence>
<feature type="binding site" evidence="7">
    <location>
        <position position="126"/>
    </location>
    <ligand>
        <name>FAD</name>
        <dbReference type="ChEBI" id="CHEBI:57692"/>
    </ligand>
</feature>
<feature type="binding site" evidence="7">
    <location>
        <position position="94"/>
    </location>
    <ligand>
        <name>FAD</name>
        <dbReference type="ChEBI" id="CHEBI:57692"/>
    </ligand>
</feature>
<dbReference type="Gene3D" id="3.40.50.80">
    <property type="entry name" value="Nucleotide-binding domain of ferredoxin-NADP reductase (FNR) module"/>
    <property type="match status" value="1"/>
</dbReference>
<dbReference type="OrthoDB" id="359922at2759"/>
<dbReference type="PRINTS" id="PR00371">
    <property type="entry name" value="FPNCR"/>
</dbReference>
<dbReference type="InterPro" id="IPR017938">
    <property type="entry name" value="Riboflavin_synthase-like_b-brl"/>
</dbReference>
<dbReference type="EMBL" id="LN871598">
    <property type="protein sequence ID" value="SJK86671.1"/>
    <property type="molecule type" value="Genomic_DNA"/>
</dbReference>
<comment type="cofactor">
    <cofactor evidence="1 7">
        <name>FAD</name>
        <dbReference type="ChEBI" id="CHEBI:57692"/>
    </cofactor>
</comment>
<evidence type="ECO:0000256" key="6">
    <source>
        <dbReference type="ARBA" id="ARBA00023027"/>
    </source>
</evidence>
<dbReference type="CDD" id="cd06183">
    <property type="entry name" value="cyt_b5_reduct_like"/>
    <property type="match status" value="1"/>
</dbReference>
<dbReference type="PANTHER" id="PTHR19370">
    <property type="entry name" value="NADH-CYTOCHROME B5 REDUCTASE"/>
    <property type="match status" value="1"/>
</dbReference>
<dbReference type="GO" id="GO:1990904">
    <property type="term" value="C:ribonucleoprotein complex"/>
    <property type="evidence" value="ECO:0007669"/>
    <property type="project" value="UniProtKB-KW"/>
</dbReference>
<evidence type="ECO:0000256" key="4">
    <source>
        <dbReference type="ARBA" id="ARBA00022827"/>
    </source>
</evidence>
<reference evidence="9 10" key="1">
    <citation type="journal article" date="2012" name="Nucleic Acids Res.">
        <title>Sequencing of the smallest Apicomplexan genome from the human pathogen Babesia microti.</title>
        <authorList>
            <person name="Cornillot E."/>
            <person name="Hadj-Kaddour K."/>
            <person name="Dassouli A."/>
            <person name="Noel B."/>
            <person name="Ranwez V."/>
            <person name="Vacherie B."/>
            <person name="Augagneur Y."/>
            <person name="Bres V."/>
            <person name="Duclos A."/>
            <person name="Randazzo S."/>
            <person name="Carcy B."/>
            <person name="Debierre-Grockiego F."/>
            <person name="Delbecq S."/>
            <person name="Moubri-Menage K."/>
            <person name="Shams-Eldin H."/>
            <person name="Usmani-Brown S."/>
            <person name="Bringaud F."/>
            <person name="Wincker P."/>
            <person name="Vivares C.P."/>
            <person name="Schwarz R.T."/>
            <person name="Schetters T.P."/>
            <person name="Krause P.J."/>
            <person name="Gorenflot A."/>
            <person name="Berry V."/>
            <person name="Barbe V."/>
            <person name="Ben Mamoun C."/>
        </authorList>
    </citation>
    <scope>NUCLEOTIDE SEQUENCE [LARGE SCALE GENOMIC DNA]</scope>
    <source>
        <strain evidence="9 10">RI</strain>
    </source>
</reference>
<name>A0A1R4ACC7_BABMR</name>
<evidence type="ECO:0000256" key="5">
    <source>
        <dbReference type="ARBA" id="ARBA00023002"/>
    </source>
</evidence>
<protein>
    <recommendedName>
        <fullName evidence="2">cytochrome-b5 reductase</fullName>
        <ecNumber evidence="2">1.6.2.2</ecNumber>
    </recommendedName>
</protein>